<protein>
    <submittedName>
        <fullName evidence="2">Uncharacterized protein</fullName>
    </submittedName>
</protein>
<sequence>MKLLTVLYAMLFATFAVAGPAQTNGQDENTVEKRQSWALLKRLAVTAGYCSIAKPLSRMSESYCIDPL</sequence>
<dbReference type="Proteomes" id="UP000248405">
    <property type="component" value="Unassembled WGS sequence"/>
</dbReference>
<feature type="chain" id="PRO_5016459274" evidence="1">
    <location>
        <begin position="19"/>
        <end position="68"/>
    </location>
</feature>
<feature type="signal peptide" evidence="1">
    <location>
        <begin position="1"/>
        <end position="18"/>
    </location>
</feature>
<organism evidence="2 3">
    <name type="scientific">Aspergillus vadensis (strain CBS 113365 / IMI 142717 / IBT 24658)</name>
    <dbReference type="NCBI Taxonomy" id="1448311"/>
    <lineage>
        <taxon>Eukaryota</taxon>
        <taxon>Fungi</taxon>
        <taxon>Dikarya</taxon>
        <taxon>Ascomycota</taxon>
        <taxon>Pezizomycotina</taxon>
        <taxon>Eurotiomycetes</taxon>
        <taxon>Eurotiomycetidae</taxon>
        <taxon>Eurotiales</taxon>
        <taxon>Aspergillaceae</taxon>
        <taxon>Aspergillus</taxon>
        <taxon>Aspergillus subgen. Circumdati</taxon>
    </lineage>
</organism>
<evidence type="ECO:0000313" key="3">
    <source>
        <dbReference type="Proteomes" id="UP000248405"/>
    </source>
</evidence>
<name>A0A319BEN6_ASPVC</name>
<accession>A0A319BEN6</accession>
<evidence type="ECO:0000313" key="2">
    <source>
        <dbReference type="EMBL" id="PYH71626.1"/>
    </source>
</evidence>
<evidence type="ECO:0000256" key="1">
    <source>
        <dbReference type="SAM" id="SignalP"/>
    </source>
</evidence>
<proteinExistence type="predicted"/>
<keyword evidence="1" id="KW-0732">Signal</keyword>
<dbReference type="RefSeq" id="XP_025565420.1">
    <property type="nucleotide sequence ID" value="XM_025702103.1"/>
</dbReference>
<gene>
    <name evidence="2" type="ORF">BO88DRAFT_237142</name>
</gene>
<keyword evidence="3" id="KW-1185">Reference proteome</keyword>
<dbReference type="AlphaFoldDB" id="A0A319BEN6"/>
<dbReference type="EMBL" id="KZ821618">
    <property type="protein sequence ID" value="PYH71626.1"/>
    <property type="molecule type" value="Genomic_DNA"/>
</dbReference>
<dbReference type="GeneID" id="37206695"/>
<reference evidence="2" key="1">
    <citation type="submission" date="2016-12" db="EMBL/GenBank/DDBJ databases">
        <title>The genomes of Aspergillus section Nigri reveals drivers in fungal speciation.</title>
        <authorList>
            <consortium name="DOE Joint Genome Institute"/>
            <person name="Vesth T.C."/>
            <person name="Nybo J."/>
            <person name="Theobald S."/>
            <person name="Brandl J."/>
            <person name="Frisvad J.C."/>
            <person name="Nielsen K.F."/>
            <person name="Lyhne E.K."/>
            <person name="Kogle M.E."/>
            <person name="Kuo A."/>
            <person name="Riley R."/>
            <person name="Clum A."/>
            <person name="Nolan M."/>
            <person name="Lipzen A."/>
            <person name="Salamov A."/>
            <person name="Henrissat B."/>
            <person name="Wiebenga A."/>
            <person name="De Vries R.P."/>
            <person name="Grigoriev I.V."/>
            <person name="Mortensen U.H."/>
            <person name="Andersen M.R."/>
            <person name="Baker S.E."/>
        </authorList>
    </citation>
    <scope>NUCLEOTIDE SEQUENCE [LARGE SCALE GENOMIC DNA]</scope>
    <source>
        <strain evidence="2">CBS 113365</strain>
    </source>
</reference>